<reference evidence="1" key="1">
    <citation type="journal article" date="2014" name="Int. J. Syst. Evol. Microbiol.">
        <title>Complete genome sequence of Corynebacterium casei LMG S-19264T (=DSM 44701T), isolated from a smear-ripened cheese.</title>
        <authorList>
            <consortium name="US DOE Joint Genome Institute (JGI-PGF)"/>
            <person name="Walter F."/>
            <person name="Albersmeier A."/>
            <person name="Kalinowski J."/>
            <person name="Ruckert C."/>
        </authorList>
    </citation>
    <scope>NUCLEOTIDE SEQUENCE</scope>
    <source>
        <strain evidence="1">CGMCC 1.15152</strain>
    </source>
</reference>
<name>A0A916Y6I2_9MICO</name>
<dbReference type="RefSeq" id="WP_188711298.1">
    <property type="nucleotide sequence ID" value="NZ_BMHO01000001.1"/>
</dbReference>
<reference evidence="1" key="2">
    <citation type="submission" date="2020-09" db="EMBL/GenBank/DDBJ databases">
        <authorList>
            <person name="Sun Q."/>
            <person name="Zhou Y."/>
        </authorList>
    </citation>
    <scope>NUCLEOTIDE SEQUENCE</scope>
    <source>
        <strain evidence="1">CGMCC 1.15152</strain>
    </source>
</reference>
<dbReference type="Proteomes" id="UP000633205">
    <property type="component" value="Unassembled WGS sequence"/>
</dbReference>
<gene>
    <name evidence="1" type="ORF">GCM10010915_11210</name>
</gene>
<organism evidence="1 2">
    <name type="scientific">Microbacterium faecale</name>
    <dbReference type="NCBI Taxonomy" id="1804630"/>
    <lineage>
        <taxon>Bacteria</taxon>
        <taxon>Bacillati</taxon>
        <taxon>Actinomycetota</taxon>
        <taxon>Actinomycetes</taxon>
        <taxon>Micrococcales</taxon>
        <taxon>Microbacteriaceae</taxon>
        <taxon>Microbacterium</taxon>
    </lineage>
</organism>
<protein>
    <recommendedName>
        <fullName evidence="3">DUF2332 domain-containing protein</fullName>
    </recommendedName>
</protein>
<evidence type="ECO:0000313" key="1">
    <source>
        <dbReference type="EMBL" id="GGD32608.1"/>
    </source>
</evidence>
<dbReference type="EMBL" id="BMHO01000001">
    <property type="protein sequence ID" value="GGD32608.1"/>
    <property type="molecule type" value="Genomic_DNA"/>
</dbReference>
<evidence type="ECO:0000313" key="2">
    <source>
        <dbReference type="Proteomes" id="UP000633205"/>
    </source>
</evidence>
<accession>A0A916Y6I2</accession>
<dbReference type="AlphaFoldDB" id="A0A916Y6I2"/>
<evidence type="ECO:0008006" key="3">
    <source>
        <dbReference type="Google" id="ProtNLM"/>
    </source>
</evidence>
<sequence>MDANEVRERYERFARQEAPGRSDRYAEWAEGVAGDERIAGILADLPAPRRQPPLVFAVTRLLGVGLGGYAEWAEFFLANAERIVAECAQRTTQTNDPLRCAPLLVALSRVRGPIALLEVGASAGLCLLPDRYAYRFRDEDGSETALGDGSVEIVSELRGGLRAPRRLPDIVWRAGIDLHPRDPRDDADRAWISGLVWPGEAARQERVDGALDVARADPPLVVAGDASAGTALADLAAGAPQDATLVITTPGVLPHLPHAARTRLHEEIAGLPARWITIDPPALYDAWDPPIDAESWDGFVLAMDGRAIAQTDPLGAWIRDA</sequence>
<dbReference type="InterPro" id="IPR011200">
    <property type="entry name" value="UCP012608"/>
</dbReference>
<comment type="caution">
    <text evidence="1">The sequence shown here is derived from an EMBL/GenBank/DDBJ whole genome shotgun (WGS) entry which is preliminary data.</text>
</comment>
<proteinExistence type="predicted"/>
<keyword evidence="2" id="KW-1185">Reference proteome</keyword>
<dbReference type="Pfam" id="PF10094">
    <property type="entry name" value="DUF2332"/>
    <property type="match status" value="1"/>
</dbReference>